<dbReference type="InterPro" id="IPR011008">
    <property type="entry name" value="Dimeric_a/b-barrel"/>
</dbReference>
<sequence length="108" mass="12739">MIEQLRIYEIFEPTRAAFLARFRDHAMRIMARHGFHILAIWESRSEAGPEFSYLLEWPDEPSLRAAWESFLADEEWIGIKRDTPEDQGPMVGMIEDRVLHPVDYSPHL</sequence>
<dbReference type="RefSeq" id="WP_290318949.1">
    <property type="nucleotide sequence ID" value="NZ_JAUFPN010000184.1"/>
</dbReference>
<feature type="domain" description="NIPSNAP" evidence="1">
    <location>
        <begin position="4"/>
        <end position="106"/>
    </location>
</feature>
<comment type="caution">
    <text evidence="2">The sequence shown here is derived from an EMBL/GenBank/DDBJ whole genome shotgun (WGS) entry which is preliminary data.</text>
</comment>
<protein>
    <submittedName>
        <fullName evidence="2">NIPSNAP family protein</fullName>
    </submittedName>
</protein>
<gene>
    <name evidence="2" type="ORF">QWZ14_21490</name>
</gene>
<reference evidence="3" key="1">
    <citation type="journal article" date="2019" name="Int. J. Syst. Evol. Microbiol.">
        <title>The Global Catalogue of Microorganisms (GCM) 10K type strain sequencing project: providing services to taxonomists for standard genome sequencing and annotation.</title>
        <authorList>
            <consortium name="The Broad Institute Genomics Platform"/>
            <consortium name="The Broad Institute Genome Sequencing Center for Infectious Disease"/>
            <person name="Wu L."/>
            <person name="Ma J."/>
        </authorList>
    </citation>
    <scope>NUCLEOTIDE SEQUENCE [LARGE SCALE GENOMIC DNA]</scope>
    <source>
        <strain evidence="3">CECT 7131</strain>
    </source>
</reference>
<proteinExistence type="predicted"/>
<name>A0ABT8AB14_9PROT</name>
<evidence type="ECO:0000313" key="3">
    <source>
        <dbReference type="Proteomes" id="UP001529369"/>
    </source>
</evidence>
<dbReference type="InterPro" id="IPR012577">
    <property type="entry name" value="NIPSNAP"/>
</dbReference>
<accession>A0ABT8AB14</accession>
<evidence type="ECO:0000259" key="1">
    <source>
        <dbReference type="Pfam" id="PF07978"/>
    </source>
</evidence>
<evidence type="ECO:0000313" key="2">
    <source>
        <dbReference type="EMBL" id="MDN3566961.1"/>
    </source>
</evidence>
<organism evidence="2 3">
    <name type="scientific">Paeniroseomonas aquatica</name>
    <dbReference type="NCBI Taxonomy" id="373043"/>
    <lineage>
        <taxon>Bacteria</taxon>
        <taxon>Pseudomonadati</taxon>
        <taxon>Pseudomonadota</taxon>
        <taxon>Alphaproteobacteria</taxon>
        <taxon>Acetobacterales</taxon>
        <taxon>Acetobacteraceae</taxon>
        <taxon>Paeniroseomonas</taxon>
    </lineage>
</organism>
<dbReference type="SUPFAM" id="SSF54909">
    <property type="entry name" value="Dimeric alpha+beta barrel"/>
    <property type="match status" value="1"/>
</dbReference>
<keyword evidence="3" id="KW-1185">Reference proteome</keyword>
<dbReference type="Proteomes" id="UP001529369">
    <property type="component" value="Unassembled WGS sequence"/>
</dbReference>
<dbReference type="Gene3D" id="3.30.70.100">
    <property type="match status" value="1"/>
</dbReference>
<dbReference type="Pfam" id="PF07978">
    <property type="entry name" value="NIPSNAP"/>
    <property type="match status" value="1"/>
</dbReference>
<dbReference type="EMBL" id="JAUFPN010000184">
    <property type="protein sequence ID" value="MDN3566961.1"/>
    <property type="molecule type" value="Genomic_DNA"/>
</dbReference>